<evidence type="ECO:0000259" key="5">
    <source>
        <dbReference type="Pfam" id="PF22039"/>
    </source>
</evidence>
<dbReference type="Gene3D" id="2.30.40.10">
    <property type="entry name" value="Urease, subunit C, domain 1"/>
    <property type="match status" value="1"/>
</dbReference>
<sequence length="562" mass="60950">MAACTPAPQHRADAIYHNGAVITVDAQRSVAEAVAIADGKIVAVGSTEQLMAQWRGSETTEIDLQGGALLPGFIDPHSHFFMATMIVGKVDLQGPPLGSIQSVADVQQALLAEAQRRNLAAGEWLMGWGYDENNMVDGVWVDRFNLDAAFPDNPVGLFHVSGHGVILNSQALAAVGLDEESPTPAGGVIGRNDEGQLNGWLMETALYPVYPFMFKLDPESLPELIAGVQQLYAASGITTAQEGAADLRAVTALQRAASAGELVMDVVAYPQSHLLAELQGQQDLDALRAYQATDGNGPGFRVGGCKIVSDGSPQARTALFTAPYLVPGPSGEHDWHGTALMEQAQLNQQFAECYDRDLQVIIHANGDGAIDMAINGHAAYLAANDEQPGQVDRRTTIIHSQFVRQDQLDAYQQYAMVPALFTQHTFFFADAHIRQRGEQQAAFMSPMRRAIDMGLRPTNHTDFMVTPLNQMFLLWTAVNRTSREGVLVGGDQRISVMEAIAAQTINAAYQYFEEQRKGSIEVGKLADLVVLDKNPLSVEPMALRDIKVNQTIKAGKVIYTRQ</sequence>
<dbReference type="SUPFAM" id="SSF51556">
    <property type="entry name" value="Metallo-dependent hydrolases"/>
    <property type="match status" value="1"/>
</dbReference>
<dbReference type="PANTHER" id="PTHR22642">
    <property type="entry name" value="IMIDAZOLONEPROPIONASE"/>
    <property type="match status" value="1"/>
</dbReference>
<dbReference type="Pfam" id="PF22039">
    <property type="entry name" value="HUTI_composite_bact"/>
    <property type="match status" value="1"/>
</dbReference>
<dbReference type="InterPro" id="IPR032466">
    <property type="entry name" value="Metal_Hydrolase"/>
</dbReference>
<keyword evidence="7" id="KW-1185">Reference proteome</keyword>
<feature type="domain" description="Amidohydrolase 3" evidence="4">
    <location>
        <begin position="61"/>
        <end position="559"/>
    </location>
</feature>
<feature type="domain" description="Aminodeoxyfutalosine deaminase/Imidazolonepropionase-like composite" evidence="5">
    <location>
        <begin position="33"/>
        <end position="54"/>
    </location>
</feature>
<dbReference type="InterPro" id="IPR033932">
    <property type="entry name" value="YtcJ-like"/>
</dbReference>
<evidence type="ECO:0000313" key="6">
    <source>
        <dbReference type="EMBL" id="TFH69347.1"/>
    </source>
</evidence>
<evidence type="ECO:0000256" key="2">
    <source>
        <dbReference type="ARBA" id="ARBA00022801"/>
    </source>
</evidence>
<keyword evidence="3" id="KW-0862">Zinc</keyword>
<dbReference type="PANTHER" id="PTHR22642:SF2">
    <property type="entry name" value="PROTEIN LONG AFTER FAR-RED 3"/>
    <property type="match status" value="1"/>
</dbReference>
<dbReference type="Gene3D" id="3.10.310.70">
    <property type="match status" value="1"/>
</dbReference>
<dbReference type="Pfam" id="PF07969">
    <property type="entry name" value="Amidohydro_3"/>
    <property type="match status" value="1"/>
</dbReference>
<protein>
    <submittedName>
        <fullName evidence="6">Amidohydrolase</fullName>
    </submittedName>
</protein>
<evidence type="ECO:0000256" key="1">
    <source>
        <dbReference type="ARBA" id="ARBA00022723"/>
    </source>
</evidence>
<organism evidence="6 7">
    <name type="scientific">Gammaproteobacteria bacterium LSUCC0057</name>
    <dbReference type="NCBI Taxonomy" id="2559237"/>
    <lineage>
        <taxon>Bacteria</taxon>
        <taxon>Pseudomonadati</taxon>
        <taxon>Pseudomonadota</taxon>
        <taxon>Gammaproteobacteria</taxon>
        <taxon>Cellvibrionales</taxon>
        <taxon>Porticoccaceae</taxon>
        <taxon>SAR92 clade</taxon>
    </lineage>
</organism>
<reference evidence="6 7" key="1">
    <citation type="submission" date="2019-03" db="EMBL/GenBank/DDBJ databases">
        <title>Draft genome of Gammaproteobacteria bacterium LSUCC0057, a member of the SAR92 clade.</title>
        <authorList>
            <person name="Lanclos V.C."/>
            <person name="Doiron C."/>
            <person name="Henson M.W."/>
            <person name="Thrash J.C."/>
        </authorList>
    </citation>
    <scope>NUCLEOTIDE SEQUENCE [LARGE SCALE GENOMIC DNA]</scope>
    <source>
        <strain evidence="6 7">LSUCC0057</strain>
    </source>
</reference>
<evidence type="ECO:0000313" key="7">
    <source>
        <dbReference type="Proteomes" id="UP000298133"/>
    </source>
</evidence>
<dbReference type="AlphaFoldDB" id="A0A4Y8UND7"/>
<dbReference type="Proteomes" id="UP000298133">
    <property type="component" value="Unassembled WGS sequence"/>
</dbReference>
<dbReference type="InterPro" id="IPR011059">
    <property type="entry name" value="Metal-dep_hydrolase_composite"/>
</dbReference>
<dbReference type="GO" id="GO:0016810">
    <property type="term" value="F:hydrolase activity, acting on carbon-nitrogen (but not peptide) bonds"/>
    <property type="evidence" value="ECO:0007669"/>
    <property type="project" value="InterPro"/>
</dbReference>
<evidence type="ECO:0000256" key="3">
    <source>
        <dbReference type="ARBA" id="ARBA00022833"/>
    </source>
</evidence>
<dbReference type="InterPro" id="IPR013108">
    <property type="entry name" value="Amidohydro_3"/>
</dbReference>
<dbReference type="EMBL" id="SPIA01000001">
    <property type="protein sequence ID" value="TFH69347.1"/>
    <property type="molecule type" value="Genomic_DNA"/>
</dbReference>
<dbReference type="GO" id="GO:0046872">
    <property type="term" value="F:metal ion binding"/>
    <property type="evidence" value="ECO:0007669"/>
    <property type="project" value="UniProtKB-KW"/>
</dbReference>
<gene>
    <name evidence="6" type="ORF">E3W66_03200</name>
</gene>
<dbReference type="Gene3D" id="3.20.20.140">
    <property type="entry name" value="Metal-dependent hydrolases"/>
    <property type="match status" value="1"/>
</dbReference>
<name>A0A4Y8UND7_9GAMM</name>
<dbReference type="SUPFAM" id="SSF51338">
    <property type="entry name" value="Composite domain of metallo-dependent hydrolases"/>
    <property type="match status" value="1"/>
</dbReference>
<keyword evidence="1" id="KW-0479">Metal-binding</keyword>
<accession>A0A4Y8UND7</accession>
<dbReference type="OrthoDB" id="5734927at2"/>
<dbReference type="CDD" id="cd01300">
    <property type="entry name" value="YtcJ_like"/>
    <property type="match status" value="1"/>
</dbReference>
<dbReference type="InterPro" id="IPR054418">
    <property type="entry name" value="MQNX/HUTI_composite_N"/>
</dbReference>
<comment type="caution">
    <text evidence="6">The sequence shown here is derived from an EMBL/GenBank/DDBJ whole genome shotgun (WGS) entry which is preliminary data.</text>
</comment>
<evidence type="ECO:0000259" key="4">
    <source>
        <dbReference type="Pfam" id="PF07969"/>
    </source>
</evidence>
<keyword evidence="2 6" id="KW-0378">Hydrolase</keyword>
<proteinExistence type="predicted"/>